<dbReference type="GO" id="GO:0009451">
    <property type="term" value="P:RNA modification"/>
    <property type="evidence" value="ECO:0007669"/>
    <property type="project" value="InterPro"/>
</dbReference>
<feature type="repeat" description="PPR" evidence="2">
    <location>
        <begin position="16"/>
        <end position="50"/>
    </location>
</feature>
<evidence type="ECO:0000256" key="1">
    <source>
        <dbReference type="ARBA" id="ARBA00022737"/>
    </source>
</evidence>
<dbReference type="GO" id="GO:0003723">
    <property type="term" value="F:RNA binding"/>
    <property type="evidence" value="ECO:0007669"/>
    <property type="project" value="InterPro"/>
</dbReference>
<dbReference type="PANTHER" id="PTHR47926">
    <property type="entry name" value="PENTATRICOPEPTIDE REPEAT-CONTAINING PROTEIN"/>
    <property type="match status" value="1"/>
</dbReference>
<evidence type="ECO:0008006" key="5">
    <source>
        <dbReference type="Google" id="ProtNLM"/>
    </source>
</evidence>
<comment type="caution">
    <text evidence="3">The sequence shown here is derived from an EMBL/GenBank/DDBJ whole genome shotgun (WGS) entry which is preliminary data.</text>
</comment>
<feature type="repeat" description="PPR" evidence="2">
    <location>
        <begin position="117"/>
        <end position="151"/>
    </location>
</feature>
<dbReference type="InterPro" id="IPR011990">
    <property type="entry name" value="TPR-like_helical_dom_sf"/>
</dbReference>
<dbReference type="EMBL" id="JAHRHJ020000002">
    <property type="protein sequence ID" value="KAH9325116.1"/>
    <property type="molecule type" value="Genomic_DNA"/>
</dbReference>
<feature type="non-terminal residue" evidence="3">
    <location>
        <position position="1"/>
    </location>
</feature>
<keyword evidence="4" id="KW-1185">Reference proteome</keyword>
<protein>
    <recommendedName>
        <fullName evidence="5">Pentatricopeptide repeat-containing protein</fullName>
    </recommendedName>
</protein>
<evidence type="ECO:0000313" key="3">
    <source>
        <dbReference type="EMBL" id="KAH9325116.1"/>
    </source>
</evidence>
<dbReference type="Pfam" id="PF13041">
    <property type="entry name" value="PPR_2"/>
    <property type="match status" value="2"/>
</dbReference>
<dbReference type="FunFam" id="1.25.40.10:FF:000073">
    <property type="entry name" value="Pentatricopeptide repeat-containing protein chloroplastic"/>
    <property type="match status" value="1"/>
</dbReference>
<sequence length="171" mass="19352">RMDLARQVFDKMPERNVVLWSAMISGYVQNRMPNEAWNLFDQMQLTEVKPNRVTVLSVLTACTGLAALQQGRRIHDYVIQNRMTSDVVVGTALVVMYCNCRSIEIAREVFDKLSKRDVVAWSAMIAGYLQNGHAEEALLLFHQMQMADLNPNQVTILSLLPLCANLAALRQ</sequence>
<keyword evidence="1" id="KW-0677">Repeat</keyword>
<gene>
    <name evidence="3" type="ORF">KI387_005294</name>
</gene>
<feature type="non-terminal residue" evidence="3">
    <location>
        <position position="171"/>
    </location>
</feature>
<dbReference type="InterPro" id="IPR046960">
    <property type="entry name" value="PPR_At4g14850-like_plant"/>
</dbReference>
<dbReference type="PROSITE" id="PS51375">
    <property type="entry name" value="PPR"/>
    <property type="match status" value="2"/>
</dbReference>
<dbReference type="NCBIfam" id="TIGR00756">
    <property type="entry name" value="PPR"/>
    <property type="match status" value="2"/>
</dbReference>
<evidence type="ECO:0000313" key="4">
    <source>
        <dbReference type="Proteomes" id="UP000824469"/>
    </source>
</evidence>
<dbReference type="InterPro" id="IPR002885">
    <property type="entry name" value="PPR_rpt"/>
</dbReference>
<dbReference type="Gene3D" id="1.25.40.10">
    <property type="entry name" value="Tetratricopeptide repeat domain"/>
    <property type="match status" value="2"/>
</dbReference>
<organism evidence="3 4">
    <name type="scientific">Taxus chinensis</name>
    <name type="common">Chinese yew</name>
    <name type="synonym">Taxus wallichiana var. chinensis</name>
    <dbReference type="NCBI Taxonomy" id="29808"/>
    <lineage>
        <taxon>Eukaryota</taxon>
        <taxon>Viridiplantae</taxon>
        <taxon>Streptophyta</taxon>
        <taxon>Embryophyta</taxon>
        <taxon>Tracheophyta</taxon>
        <taxon>Spermatophyta</taxon>
        <taxon>Pinopsida</taxon>
        <taxon>Pinidae</taxon>
        <taxon>Conifers II</taxon>
        <taxon>Cupressales</taxon>
        <taxon>Taxaceae</taxon>
        <taxon>Taxus</taxon>
    </lineage>
</organism>
<name>A0AA38LII8_TAXCH</name>
<reference evidence="3 4" key="1">
    <citation type="journal article" date="2021" name="Nat. Plants">
        <title>The Taxus genome provides insights into paclitaxel biosynthesis.</title>
        <authorList>
            <person name="Xiong X."/>
            <person name="Gou J."/>
            <person name="Liao Q."/>
            <person name="Li Y."/>
            <person name="Zhou Q."/>
            <person name="Bi G."/>
            <person name="Li C."/>
            <person name="Du R."/>
            <person name="Wang X."/>
            <person name="Sun T."/>
            <person name="Guo L."/>
            <person name="Liang H."/>
            <person name="Lu P."/>
            <person name="Wu Y."/>
            <person name="Zhang Z."/>
            <person name="Ro D.K."/>
            <person name="Shang Y."/>
            <person name="Huang S."/>
            <person name="Yan J."/>
        </authorList>
    </citation>
    <scope>NUCLEOTIDE SEQUENCE [LARGE SCALE GENOMIC DNA]</scope>
    <source>
        <strain evidence="3">Ta-2019</strain>
    </source>
</reference>
<dbReference type="OMA" id="SAWFLMD"/>
<accession>A0AA38LII8</accession>
<dbReference type="AlphaFoldDB" id="A0AA38LII8"/>
<proteinExistence type="predicted"/>
<dbReference type="Proteomes" id="UP000824469">
    <property type="component" value="Unassembled WGS sequence"/>
</dbReference>
<evidence type="ECO:0000256" key="2">
    <source>
        <dbReference type="PROSITE-ProRule" id="PRU00708"/>
    </source>
</evidence>